<evidence type="ECO:0000313" key="1">
    <source>
        <dbReference type="EMBL" id="KAK5622981.1"/>
    </source>
</evidence>
<organism evidence="1 2">
    <name type="scientific">Crenichthys baileyi</name>
    <name type="common">White River springfish</name>
    <dbReference type="NCBI Taxonomy" id="28760"/>
    <lineage>
        <taxon>Eukaryota</taxon>
        <taxon>Metazoa</taxon>
        <taxon>Chordata</taxon>
        <taxon>Craniata</taxon>
        <taxon>Vertebrata</taxon>
        <taxon>Euteleostomi</taxon>
        <taxon>Actinopterygii</taxon>
        <taxon>Neopterygii</taxon>
        <taxon>Teleostei</taxon>
        <taxon>Neoteleostei</taxon>
        <taxon>Acanthomorphata</taxon>
        <taxon>Ovalentaria</taxon>
        <taxon>Atherinomorphae</taxon>
        <taxon>Cyprinodontiformes</taxon>
        <taxon>Goodeidae</taxon>
        <taxon>Crenichthys</taxon>
    </lineage>
</organism>
<dbReference type="Proteomes" id="UP001311232">
    <property type="component" value="Unassembled WGS sequence"/>
</dbReference>
<gene>
    <name evidence="1" type="ORF">CRENBAI_021783</name>
</gene>
<proteinExistence type="predicted"/>
<evidence type="ECO:0000313" key="2">
    <source>
        <dbReference type="Proteomes" id="UP001311232"/>
    </source>
</evidence>
<name>A0AAV9SNF7_9TELE</name>
<dbReference type="EMBL" id="JAHHUM010000061">
    <property type="protein sequence ID" value="KAK5622981.1"/>
    <property type="molecule type" value="Genomic_DNA"/>
</dbReference>
<keyword evidence="2" id="KW-1185">Reference proteome</keyword>
<comment type="caution">
    <text evidence="1">The sequence shown here is derived from an EMBL/GenBank/DDBJ whole genome shotgun (WGS) entry which is preliminary data.</text>
</comment>
<accession>A0AAV9SNF7</accession>
<dbReference type="AlphaFoldDB" id="A0AAV9SNF7"/>
<sequence>MFSFRTKFLIFSQIWYYSPSKQSGLITQTLCSQQSFYWLELLPGRVTTVPRESKAAKTRLRAQVSFLQTKLKRRIQTGEDTICSRGNKSDGSDTLLREQVEQESRVLSESGSKESCFYTHITSFQFIIKILTK</sequence>
<protein>
    <submittedName>
        <fullName evidence="1">Uncharacterized protein</fullName>
    </submittedName>
</protein>
<reference evidence="1 2" key="1">
    <citation type="submission" date="2021-06" db="EMBL/GenBank/DDBJ databases">
        <authorList>
            <person name="Palmer J.M."/>
        </authorList>
    </citation>
    <scope>NUCLEOTIDE SEQUENCE [LARGE SCALE GENOMIC DNA]</scope>
    <source>
        <strain evidence="1 2">MEX-2019</strain>
        <tissue evidence="1">Muscle</tissue>
    </source>
</reference>